<gene>
    <name evidence="1" type="ORF">L2E82_00742</name>
</gene>
<keyword evidence="2" id="KW-1185">Reference proteome</keyword>
<reference evidence="2" key="1">
    <citation type="journal article" date="2022" name="Mol. Ecol. Resour.">
        <title>The genomes of chicory, endive, great burdock and yacon provide insights into Asteraceae palaeo-polyploidization history and plant inulin production.</title>
        <authorList>
            <person name="Fan W."/>
            <person name="Wang S."/>
            <person name="Wang H."/>
            <person name="Wang A."/>
            <person name="Jiang F."/>
            <person name="Liu H."/>
            <person name="Zhao H."/>
            <person name="Xu D."/>
            <person name="Zhang Y."/>
        </authorList>
    </citation>
    <scope>NUCLEOTIDE SEQUENCE [LARGE SCALE GENOMIC DNA]</scope>
    <source>
        <strain evidence="2">cv. Punajuju</strain>
    </source>
</reference>
<dbReference type="EMBL" id="CM042009">
    <property type="protein sequence ID" value="KAI3788090.1"/>
    <property type="molecule type" value="Genomic_DNA"/>
</dbReference>
<organism evidence="1 2">
    <name type="scientific">Cichorium intybus</name>
    <name type="common">Chicory</name>
    <dbReference type="NCBI Taxonomy" id="13427"/>
    <lineage>
        <taxon>Eukaryota</taxon>
        <taxon>Viridiplantae</taxon>
        <taxon>Streptophyta</taxon>
        <taxon>Embryophyta</taxon>
        <taxon>Tracheophyta</taxon>
        <taxon>Spermatophyta</taxon>
        <taxon>Magnoliopsida</taxon>
        <taxon>eudicotyledons</taxon>
        <taxon>Gunneridae</taxon>
        <taxon>Pentapetalae</taxon>
        <taxon>asterids</taxon>
        <taxon>campanulids</taxon>
        <taxon>Asterales</taxon>
        <taxon>Asteraceae</taxon>
        <taxon>Cichorioideae</taxon>
        <taxon>Cichorieae</taxon>
        <taxon>Cichoriinae</taxon>
        <taxon>Cichorium</taxon>
    </lineage>
</organism>
<evidence type="ECO:0000313" key="1">
    <source>
        <dbReference type="EMBL" id="KAI3788090.1"/>
    </source>
</evidence>
<accession>A0ACB9GYN7</accession>
<comment type="caution">
    <text evidence="1">The sequence shown here is derived from an EMBL/GenBank/DDBJ whole genome shotgun (WGS) entry which is preliminary data.</text>
</comment>
<dbReference type="Proteomes" id="UP001055811">
    <property type="component" value="Linkage Group LG01"/>
</dbReference>
<evidence type="ECO:0000313" key="2">
    <source>
        <dbReference type="Proteomes" id="UP001055811"/>
    </source>
</evidence>
<protein>
    <submittedName>
        <fullName evidence="1">Uncharacterized protein</fullName>
    </submittedName>
</protein>
<reference evidence="1 2" key="2">
    <citation type="journal article" date="2022" name="Mol. Ecol. Resour.">
        <title>The genomes of chicory, endive, great burdock and yacon provide insights into Asteraceae paleo-polyploidization history and plant inulin production.</title>
        <authorList>
            <person name="Fan W."/>
            <person name="Wang S."/>
            <person name="Wang H."/>
            <person name="Wang A."/>
            <person name="Jiang F."/>
            <person name="Liu H."/>
            <person name="Zhao H."/>
            <person name="Xu D."/>
            <person name="Zhang Y."/>
        </authorList>
    </citation>
    <scope>NUCLEOTIDE SEQUENCE [LARGE SCALE GENOMIC DNA]</scope>
    <source>
        <strain evidence="2">cv. Punajuju</strain>
        <tissue evidence="1">Leaves</tissue>
    </source>
</reference>
<sequence length="277" mass="29997">MADGFNDSNRSSSLGADQYIINQNPVSSESAFTGSWGSSSSFLNTSFDSERDSSETDNDDADEFVAELTRKMADYMLQEDDNDKNDTYTSQGSFVSQKPISQLKPSSSSGARVRPVGHGPSASPVGSGMRAIFLNGPDSKNGSKGTGVFLPRSATDATAQRRKKPGCSTVLVPTRVLQALEQHFNNMESLSPSNNMCHIQRDPNGQRGVIQQKLQFVLPESLTNLTELRVFLAPENPGVSGPLPESIGRLQKLETFRISSTELSGEILDSIGDLLWL</sequence>
<name>A0ACB9GYN7_CICIN</name>
<proteinExistence type="predicted"/>